<sequence length="110" mass="11742">MGGSMANRHAGQTAQQSAVTTARASTTWPANEQATSNTARCRKLWKFAINEASAASKQFTAILKNPSFGAKLGAVSGAVLLHRSGIDEAKLAKEAQDDEEEELTYKGQFI</sequence>
<reference evidence="3" key="1">
    <citation type="submission" date="2016-11" db="UniProtKB">
        <authorList>
            <consortium name="WormBaseParasite"/>
        </authorList>
    </citation>
    <scope>IDENTIFICATION</scope>
</reference>
<evidence type="ECO:0000313" key="3">
    <source>
        <dbReference type="WBParaSite" id="maker-unitig_20028-snap-gene-0.2-mRNA-1"/>
    </source>
</evidence>
<name>A0A1I8F488_9PLAT</name>
<proteinExistence type="predicted"/>
<dbReference type="AlphaFoldDB" id="A0A1I8F488"/>
<evidence type="ECO:0000313" key="2">
    <source>
        <dbReference type="Proteomes" id="UP000095280"/>
    </source>
</evidence>
<accession>A0A1I8F488</accession>
<dbReference type="Proteomes" id="UP000095280">
    <property type="component" value="Unplaced"/>
</dbReference>
<evidence type="ECO:0000256" key="1">
    <source>
        <dbReference type="SAM" id="MobiDB-lite"/>
    </source>
</evidence>
<feature type="compositionally biased region" description="Polar residues" evidence="1">
    <location>
        <begin position="10"/>
        <end position="35"/>
    </location>
</feature>
<dbReference type="WBParaSite" id="maker-unitig_20028-snap-gene-0.2-mRNA-1">
    <property type="protein sequence ID" value="maker-unitig_20028-snap-gene-0.2-mRNA-1"/>
    <property type="gene ID" value="maker-unitig_20028-snap-gene-0.2"/>
</dbReference>
<feature type="region of interest" description="Disordered" evidence="1">
    <location>
        <begin position="1"/>
        <end position="35"/>
    </location>
</feature>
<protein>
    <submittedName>
        <fullName evidence="3">Uncharacterized protein</fullName>
    </submittedName>
</protein>
<keyword evidence="2" id="KW-1185">Reference proteome</keyword>
<organism evidence="2 3">
    <name type="scientific">Macrostomum lignano</name>
    <dbReference type="NCBI Taxonomy" id="282301"/>
    <lineage>
        <taxon>Eukaryota</taxon>
        <taxon>Metazoa</taxon>
        <taxon>Spiralia</taxon>
        <taxon>Lophotrochozoa</taxon>
        <taxon>Platyhelminthes</taxon>
        <taxon>Rhabditophora</taxon>
        <taxon>Macrostomorpha</taxon>
        <taxon>Macrostomida</taxon>
        <taxon>Macrostomidae</taxon>
        <taxon>Macrostomum</taxon>
    </lineage>
</organism>